<evidence type="ECO:0000256" key="11">
    <source>
        <dbReference type="ARBA" id="ARBA00023180"/>
    </source>
</evidence>
<evidence type="ECO:0000256" key="3">
    <source>
        <dbReference type="ARBA" id="ARBA00008400"/>
    </source>
</evidence>
<evidence type="ECO:0000256" key="2">
    <source>
        <dbReference type="ARBA" id="ARBA00004687"/>
    </source>
</evidence>
<evidence type="ECO:0000256" key="8">
    <source>
        <dbReference type="ARBA" id="ARBA00022824"/>
    </source>
</evidence>
<feature type="transmembrane region" description="Helical" evidence="12">
    <location>
        <begin position="575"/>
        <end position="594"/>
    </location>
</feature>
<dbReference type="Pfam" id="PF01663">
    <property type="entry name" value="Phosphodiest"/>
    <property type="match status" value="1"/>
</dbReference>
<feature type="transmembrane region" description="Helical" evidence="12">
    <location>
        <begin position="681"/>
        <end position="699"/>
    </location>
</feature>
<comment type="caution">
    <text evidence="12">Lacks conserved residue(s) required for the propagation of feature annotation.</text>
</comment>
<feature type="transmembrane region" description="Helical" evidence="12">
    <location>
        <begin position="813"/>
        <end position="833"/>
    </location>
</feature>
<comment type="pathway">
    <text evidence="2 12">Glycolipid biosynthesis; glycosylphosphatidylinositol-anchor biosynthesis.</text>
</comment>
<dbReference type="InterPro" id="IPR017852">
    <property type="entry name" value="GPI_EtnP_transferase_1_C"/>
</dbReference>
<feature type="transmembrane region" description="Helical" evidence="12">
    <location>
        <begin position="527"/>
        <end position="544"/>
    </location>
</feature>
<dbReference type="InterPro" id="IPR017850">
    <property type="entry name" value="Alkaline_phosphatase_core_sf"/>
</dbReference>
<dbReference type="Gene3D" id="3.40.720.10">
    <property type="entry name" value="Alkaline Phosphatase, subunit A"/>
    <property type="match status" value="1"/>
</dbReference>
<dbReference type="InterPro" id="IPR007070">
    <property type="entry name" value="GPI_EtnP_transferase_1"/>
</dbReference>
<dbReference type="PANTHER" id="PTHR12250">
    <property type="entry name" value="PHOSPHATIDYLINOSITOL GLYCAN, CLASS N"/>
    <property type="match status" value="1"/>
</dbReference>
<evidence type="ECO:0000256" key="10">
    <source>
        <dbReference type="ARBA" id="ARBA00023136"/>
    </source>
</evidence>
<feature type="transmembrane region" description="Helical" evidence="12">
    <location>
        <begin position="739"/>
        <end position="758"/>
    </location>
</feature>
<keyword evidence="11" id="KW-0325">Glycoprotein</keyword>
<protein>
    <recommendedName>
        <fullName evidence="4 12">GPI ethanolamine phosphate transferase 1</fullName>
        <ecNumber evidence="12">2.-.-.-</ecNumber>
    </recommendedName>
</protein>
<keyword evidence="5 12" id="KW-0337">GPI-anchor biosynthesis</keyword>
<dbReference type="AlphaFoldDB" id="A0A2S2PW68"/>
<feature type="transmembrane region" description="Helical" evidence="12">
    <location>
        <begin position="778"/>
        <end position="801"/>
    </location>
</feature>
<dbReference type="GO" id="GO:0005789">
    <property type="term" value="C:endoplasmic reticulum membrane"/>
    <property type="evidence" value="ECO:0007669"/>
    <property type="project" value="UniProtKB-SubCell"/>
</dbReference>
<feature type="transmembrane region" description="Helical" evidence="12">
    <location>
        <begin position="462"/>
        <end position="482"/>
    </location>
</feature>
<evidence type="ECO:0000256" key="7">
    <source>
        <dbReference type="ARBA" id="ARBA00022692"/>
    </source>
</evidence>
<dbReference type="InterPro" id="IPR002591">
    <property type="entry name" value="Phosphodiest/P_Trfase"/>
</dbReference>
<comment type="similarity">
    <text evidence="3 12">Belongs to the PIGG/PIGN/PIGO family. PIGN subfamily.</text>
</comment>
<feature type="transmembrane region" description="Helical" evidence="12">
    <location>
        <begin position="630"/>
        <end position="650"/>
    </location>
</feature>
<accession>A0A2S2PW68</accession>
<dbReference type="Pfam" id="PF04987">
    <property type="entry name" value="PigN"/>
    <property type="match status" value="1"/>
</dbReference>
<keyword evidence="9 12" id="KW-1133">Transmembrane helix</keyword>
<keyword evidence="6 12" id="KW-0808">Transferase</keyword>
<evidence type="ECO:0000256" key="5">
    <source>
        <dbReference type="ARBA" id="ARBA00022502"/>
    </source>
</evidence>
<keyword evidence="7 12" id="KW-0812">Transmembrane</keyword>
<name>A0A2S2PW68_9HEMI</name>
<dbReference type="PANTHER" id="PTHR12250:SF0">
    <property type="entry name" value="GPI ETHANOLAMINE PHOSPHATE TRANSFERASE 1"/>
    <property type="match status" value="1"/>
</dbReference>
<dbReference type="InterPro" id="IPR037671">
    <property type="entry name" value="PIGN_N"/>
</dbReference>
<feature type="transmembrane region" description="Helical" evidence="12">
    <location>
        <begin position="550"/>
        <end position="566"/>
    </location>
</feature>
<feature type="transmembrane region" description="Helical" evidence="12">
    <location>
        <begin position="423"/>
        <end position="442"/>
    </location>
</feature>
<dbReference type="CDD" id="cd16020">
    <property type="entry name" value="GPI_EPT_1"/>
    <property type="match status" value="1"/>
</dbReference>
<evidence type="ECO:0000256" key="6">
    <source>
        <dbReference type="ARBA" id="ARBA00022679"/>
    </source>
</evidence>
<organism evidence="14">
    <name type="scientific">Sipha flava</name>
    <name type="common">yellow sugarcane aphid</name>
    <dbReference type="NCBI Taxonomy" id="143950"/>
    <lineage>
        <taxon>Eukaryota</taxon>
        <taxon>Metazoa</taxon>
        <taxon>Ecdysozoa</taxon>
        <taxon>Arthropoda</taxon>
        <taxon>Hexapoda</taxon>
        <taxon>Insecta</taxon>
        <taxon>Pterygota</taxon>
        <taxon>Neoptera</taxon>
        <taxon>Paraneoptera</taxon>
        <taxon>Hemiptera</taxon>
        <taxon>Sternorrhyncha</taxon>
        <taxon>Aphidomorpha</taxon>
        <taxon>Aphidoidea</taxon>
        <taxon>Aphididae</taxon>
        <taxon>Sipha</taxon>
    </lineage>
</organism>
<evidence type="ECO:0000256" key="4">
    <source>
        <dbReference type="ARBA" id="ARBA00020831"/>
    </source>
</evidence>
<keyword evidence="8 12" id="KW-0256">Endoplasmic reticulum</keyword>
<dbReference type="EMBL" id="GGMS01000582">
    <property type="protein sequence ID" value="MBY69785.1"/>
    <property type="molecule type" value="Transcribed_RNA"/>
</dbReference>
<evidence type="ECO:0000256" key="9">
    <source>
        <dbReference type="ARBA" id="ARBA00022989"/>
    </source>
</evidence>
<dbReference type="GO" id="GO:0006506">
    <property type="term" value="P:GPI anchor biosynthetic process"/>
    <property type="evidence" value="ECO:0007669"/>
    <property type="project" value="UniProtKB-UniPathway"/>
</dbReference>
<gene>
    <name evidence="14" type="primary">Pign</name>
    <name evidence="14" type="ORF">g.52419</name>
</gene>
<proteinExistence type="inferred from homology"/>
<feature type="transmembrane region" description="Helical" evidence="12">
    <location>
        <begin position="600"/>
        <end position="618"/>
    </location>
</feature>
<evidence type="ECO:0000256" key="1">
    <source>
        <dbReference type="ARBA" id="ARBA00004477"/>
    </source>
</evidence>
<dbReference type="EC" id="2.-.-.-" evidence="12"/>
<feature type="domain" description="GPI ethanolamine phosphate transferase 1 C-terminal" evidence="13">
    <location>
        <begin position="415"/>
        <end position="837"/>
    </location>
</feature>
<feature type="transmembrane region" description="Helical" evidence="12">
    <location>
        <begin position="488"/>
        <end position="507"/>
    </location>
</feature>
<comment type="function">
    <text evidence="12">Ethanolamine phosphate transferase involved in glycosylphosphatidylinositol-anchor biosynthesis. Transfers ethanolamine phosphate to the first alpha-1,4-linked mannose of the glycosylphosphatidylinositol precursor of GPI-anchor.</text>
</comment>
<dbReference type="GO" id="GO:0051377">
    <property type="term" value="F:mannose-ethanolamine phosphotransferase activity"/>
    <property type="evidence" value="ECO:0007669"/>
    <property type="project" value="UniProtKB-UniRule"/>
</dbReference>
<evidence type="ECO:0000259" key="13">
    <source>
        <dbReference type="Pfam" id="PF04987"/>
    </source>
</evidence>
<evidence type="ECO:0000313" key="14">
    <source>
        <dbReference type="EMBL" id="MBY69785.1"/>
    </source>
</evidence>
<feature type="transmembrane region" description="Helical" evidence="12">
    <location>
        <begin position="7"/>
        <end position="26"/>
    </location>
</feature>
<dbReference type="SUPFAM" id="SSF53649">
    <property type="entry name" value="Alkaline phosphatase-like"/>
    <property type="match status" value="1"/>
</dbReference>
<dbReference type="UniPathway" id="UPA00196"/>
<feature type="transmembrane region" description="Helical" evidence="12">
    <location>
        <begin position="845"/>
        <end position="871"/>
    </location>
</feature>
<sequence length="892" mass="100827">MIGLRIGILGFFAQLMLLLSIFDIYFKSPINSGIPDQKIDYEAPADRLVLFVADGLRADTFYNYVEGNSIYFKNLLQTSATYGISHTRVPTESRPGHIALIAGFYEDPSAIFKGWKENTIEFDSVFNKSETTISWGSPDIVTIFNKGAKAGHIQVYTYASDLQDFSGMSGSSVLLSEWVIDKVKLFFEESKSNETIKMQLTKKKLILFLHLLGTDVSGHIDKPHSKEYLENLIYIEKGIKEIEQLIESYYNDNRTAYIFTSDHGMTDWGSHGDGLDSETKVPIVTWGAGLSYAKKSLTSMPVNIQQADVAPLMATLIGVPVPVNSVGILPLDLLNTDTNVQVKYLLANALQINAAFSIAREKSKHQSFKLFYVQYEPLTISVQNEYLQNITALINQLKTNESVKLCYEWIHLSLQGIDYYNTYYKLPLLFCVTLVGLGWIGLLILETNSVKSRIKVNKYHKLLIHSIFLILAISSFLFINAQSLPIQFHIYTFMPLILWWMCITRFLQSYNMSHITQTLFQIKGLELFEILFYLFGIELLVWTFFERHVLSLALVILCLWMTFYSVKKGFLFNQVIIVFCSSAWFAIFPTILIINGHTNIVYVVLGAIIWILAGLMHYKNQIGVRKTYTLLQVILLAVAIGNVVIVSNSMENKKGLSLLNQICSWIISILSMCLIRKSSNLLSNITTIFLSIGVPYIQLSLNMEVVFMLVLVITLACWRKIVTQYAADASHSLWTQWRHAFFFLLFSFGSFFGIGNIASINSFDPSIGRCFVAIFSPFTIMGLVLFKILSPILLTCCTFYLTSIKLKIPPTNVFALMLAMSNLMGLHFLFLIKNTGSWLEIGMSISHYVIVQSLALFLFLMYGLAGLLIGVEQNDLGHTSKQLLPTTNKKST</sequence>
<reference evidence="14" key="1">
    <citation type="submission" date="2018-04" db="EMBL/GenBank/DDBJ databases">
        <title>Transcriptome assembly of Sipha flava.</title>
        <authorList>
            <person name="Scully E.D."/>
            <person name="Geib S.M."/>
            <person name="Palmer N.A."/>
            <person name="Koch K."/>
            <person name="Bradshaw J."/>
            <person name="Heng-Moss T."/>
            <person name="Sarath G."/>
        </authorList>
    </citation>
    <scope>NUCLEOTIDE SEQUENCE</scope>
</reference>
<feature type="transmembrane region" description="Helical" evidence="12">
    <location>
        <begin position="705"/>
        <end position="727"/>
    </location>
</feature>
<comment type="subcellular location">
    <subcellularLocation>
        <location evidence="1 12">Endoplasmic reticulum membrane</location>
        <topology evidence="1 12">Multi-pass membrane protein</topology>
    </subcellularLocation>
</comment>
<feature type="transmembrane region" description="Helical" evidence="12">
    <location>
        <begin position="656"/>
        <end position="674"/>
    </location>
</feature>
<evidence type="ECO:0000256" key="12">
    <source>
        <dbReference type="RuleBase" id="RU367138"/>
    </source>
</evidence>
<keyword evidence="10 12" id="KW-0472">Membrane</keyword>